<accession>A0A168PCV9</accession>
<evidence type="ECO:0000313" key="2">
    <source>
        <dbReference type="EMBL" id="SAM02160.1"/>
    </source>
</evidence>
<dbReference type="PANTHER" id="PTHR45657:SF1">
    <property type="entry name" value="CRAL-TRIO DOMAIN-CONTAINING PROTEIN YKL091C-RELATED"/>
    <property type="match status" value="1"/>
</dbReference>
<dbReference type="InterPro" id="IPR001251">
    <property type="entry name" value="CRAL-TRIO_dom"/>
</dbReference>
<dbReference type="InterPro" id="IPR051026">
    <property type="entry name" value="PI/PC_transfer"/>
</dbReference>
<sequence length="340" mass="38400">MVVARTEKENKDAITQLRSQLKGYPAVTDEYLEQFLVARSWSVEGALKQLVDMFAWRKENDIDFYPVATKENGLPVLYPIRGYSSIPDQNLVAQPGVAESVLRVYSHMGGSCLHKIDKDGCPIYIERLGYHQAKELAKHTTAEEIFHYHIGCNEFLHRVIMKDCSQKAGKPINRETVIFDCTGMGWQRKYNRISSGEFHMPAINLIRTISDVDQKYYPETLNRLFLVNAPTAFVYVWKIVKAWLDPGTIDKIQILGKDYQAELLTHIDAENLPSFLGGECTCDHLPGGCVPSQVLKNAPKNIPGDDNQNVPTAYNTDIMEQAKVSEELRGHTTQVEAPLN</sequence>
<evidence type="ECO:0000313" key="3">
    <source>
        <dbReference type="Proteomes" id="UP000078561"/>
    </source>
</evidence>
<dbReference type="Pfam" id="PF00650">
    <property type="entry name" value="CRAL_TRIO"/>
    <property type="match status" value="1"/>
</dbReference>
<gene>
    <name evidence="2" type="primary">ABSGL_07923.1 scaffold 9181</name>
</gene>
<proteinExistence type="predicted"/>
<keyword evidence="3" id="KW-1185">Reference proteome</keyword>
<dbReference type="FunCoup" id="A0A168PCV9">
    <property type="interactions" value="57"/>
</dbReference>
<dbReference type="InParanoid" id="A0A168PCV9"/>
<dbReference type="OMA" id="YGHIEEQ"/>
<dbReference type="STRING" id="4829.A0A168PCV9"/>
<dbReference type="AlphaFoldDB" id="A0A168PCV9"/>
<dbReference type="InterPro" id="IPR036273">
    <property type="entry name" value="CRAL/TRIO_N_dom_sf"/>
</dbReference>
<dbReference type="SUPFAM" id="SSF52087">
    <property type="entry name" value="CRAL/TRIO domain"/>
    <property type="match status" value="1"/>
</dbReference>
<dbReference type="OrthoDB" id="1434354at2759"/>
<evidence type="ECO:0000259" key="1">
    <source>
        <dbReference type="PROSITE" id="PS50191"/>
    </source>
</evidence>
<dbReference type="SMART" id="SM00516">
    <property type="entry name" value="SEC14"/>
    <property type="match status" value="1"/>
</dbReference>
<reference evidence="2" key="1">
    <citation type="submission" date="2016-04" db="EMBL/GenBank/DDBJ databases">
        <authorList>
            <person name="Evans L.H."/>
            <person name="Alamgir A."/>
            <person name="Owens N."/>
            <person name="Weber N.D."/>
            <person name="Virtaneva K."/>
            <person name="Barbian K."/>
            <person name="Babar A."/>
            <person name="Rosenke K."/>
        </authorList>
    </citation>
    <scope>NUCLEOTIDE SEQUENCE [LARGE SCALE GENOMIC DNA]</scope>
    <source>
        <strain evidence="2">CBS 101.48</strain>
    </source>
</reference>
<dbReference type="Gene3D" id="3.40.525.10">
    <property type="entry name" value="CRAL-TRIO lipid binding domain"/>
    <property type="match status" value="1"/>
</dbReference>
<dbReference type="Proteomes" id="UP000078561">
    <property type="component" value="Unassembled WGS sequence"/>
</dbReference>
<name>A0A168PCV9_ABSGL</name>
<dbReference type="EMBL" id="LT553674">
    <property type="protein sequence ID" value="SAM02160.1"/>
    <property type="molecule type" value="Genomic_DNA"/>
</dbReference>
<dbReference type="CDD" id="cd00170">
    <property type="entry name" value="SEC14"/>
    <property type="match status" value="1"/>
</dbReference>
<protein>
    <recommendedName>
        <fullName evidence="1">CRAL-TRIO domain-containing protein</fullName>
    </recommendedName>
</protein>
<dbReference type="PROSITE" id="PS50191">
    <property type="entry name" value="CRAL_TRIO"/>
    <property type="match status" value="1"/>
</dbReference>
<dbReference type="PANTHER" id="PTHR45657">
    <property type="entry name" value="CRAL-TRIO DOMAIN-CONTAINING PROTEIN YKL091C-RELATED"/>
    <property type="match status" value="1"/>
</dbReference>
<feature type="domain" description="CRAL-TRIO" evidence="1">
    <location>
        <begin position="98"/>
        <end position="284"/>
    </location>
</feature>
<dbReference type="InterPro" id="IPR036865">
    <property type="entry name" value="CRAL-TRIO_dom_sf"/>
</dbReference>
<organism evidence="2">
    <name type="scientific">Absidia glauca</name>
    <name type="common">Pin mould</name>
    <dbReference type="NCBI Taxonomy" id="4829"/>
    <lineage>
        <taxon>Eukaryota</taxon>
        <taxon>Fungi</taxon>
        <taxon>Fungi incertae sedis</taxon>
        <taxon>Mucoromycota</taxon>
        <taxon>Mucoromycotina</taxon>
        <taxon>Mucoromycetes</taxon>
        <taxon>Mucorales</taxon>
        <taxon>Cunninghamellaceae</taxon>
        <taxon>Absidia</taxon>
    </lineage>
</organism>
<dbReference type="SUPFAM" id="SSF46938">
    <property type="entry name" value="CRAL/TRIO N-terminal domain"/>
    <property type="match status" value="1"/>
</dbReference>